<feature type="region of interest" description="Disordered" evidence="1">
    <location>
        <begin position="1"/>
        <end position="22"/>
    </location>
</feature>
<sequence>MGLFSRRKQQDDAPPAARSSISQQDLRRADEVLSAWEQAIGTTDQAVRAATLRGSKAGGFVSFEHSLRHGEADVNGPWRWLSAVAAAAGNQGDSMLAARVFLFAYFWCEQFVAIMSLADCAELGLGRTPNDLMAEIASTGLVCLERLAPETVVVDSITGVVRVENLSDAAALTITDLHKQGEQVEPEVRLRAEEILQNRT</sequence>
<proteinExistence type="predicted"/>
<evidence type="ECO:0000256" key="1">
    <source>
        <dbReference type="SAM" id="MobiDB-lite"/>
    </source>
</evidence>
<reference evidence="2" key="1">
    <citation type="submission" date="2022-01" db="EMBL/GenBank/DDBJ databases">
        <title>PSI-footprinting approach for the identification of protein synthesis inhibitor producers.</title>
        <authorList>
            <person name="Handel F."/>
            <person name="Kulik A."/>
            <person name="Wex K.W."/>
            <person name="Berscheid A."/>
            <person name="Saur J.S."/>
            <person name="Winkler A."/>
            <person name="Wibberg D."/>
            <person name="Kalinowski J."/>
            <person name="Broetz-Oesterhelt H."/>
            <person name="Mast Y."/>
        </authorList>
    </citation>
    <scope>NUCLEOTIDE SEQUENCE</scope>
    <source>
        <strain evidence="2">KNN 49.3e</strain>
    </source>
</reference>
<protein>
    <submittedName>
        <fullName evidence="2">Uncharacterized protein</fullName>
    </submittedName>
</protein>
<gene>
    <name evidence="2" type="ORF">L1857_26235</name>
</gene>
<evidence type="ECO:0000313" key="2">
    <source>
        <dbReference type="EMBL" id="UQS26062.1"/>
    </source>
</evidence>
<evidence type="ECO:0000313" key="3">
    <source>
        <dbReference type="Proteomes" id="UP000830158"/>
    </source>
</evidence>
<dbReference type="EMBL" id="CP091196">
    <property type="protein sequence ID" value="UQS26062.1"/>
    <property type="molecule type" value="Genomic_DNA"/>
</dbReference>
<organism evidence="2 3">
    <name type="scientific">Amycolatopsis thermalba</name>
    <dbReference type="NCBI Taxonomy" id="944492"/>
    <lineage>
        <taxon>Bacteria</taxon>
        <taxon>Bacillati</taxon>
        <taxon>Actinomycetota</taxon>
        <taxon>Actinomycetes</taxon>
        <taxon>Pseudonocardiales</taxon>
        <taxon>Pseudonocardiaceae</taxon>
        <taxon>Amycolatopsis</taxon>
    </lineage>
</organism>
<accession>A0ABY4P134</accession>
<name>A0ABY4P134_9PSEU</name>
<dbReference type="RefSeq" id="WP_162831081.1">
    <property type="nucleotide sequence ID" value="NZ_CP091196.1"/>
</dbReference>
<keyword evidence="3" id="KW-1185">Reference proteome</keyword>
<dbReference type="Proteomes" id="UP000830158">
    <property type="component" value="Chromosome"/>
</dbReference>